<comment type="caution">
    <text evidence="1">The sequence shown here is derived from an EMBL/GenBank/DDBJ whole genome shotgun (WGS) entry which is preliminary data.</text>
</comment>
<gene>
    <name evidence="1" type="ORF">E4T88_12330</name>
</gene>
<dbReference type="Proteomes" id="UP000298285">
    <property type="component" value="Unassembled WGS sequence"/>
</dbReference>
<dbReference type="RefSeq" id="WP_135105861.1">
    <property type="nucleotide sequence ID" value="NZ_JADGKW010000004.1"/>
</dbReference>
<reference evidence="1 2" key="1">
    <citation type="submission" date="2019-03" db="EMBL/GenBank/DDBJ databases">
        <title>Diversity of the mouse oral microbiome.</title>
        <authorList>
            <person name="Joseph S."/>
            <person name="Aduse-Opoku J."/>
            <person name="Curtis M."/>
            <person name="Wade W."/>
            <person name="Hashim A."/>
        </authorList>
    </citation>
    <scope>NUCLEOTIDE SEQUENCE [LARGE SCALE GENOMIC DNA]</scope>
    <source>
        <strain evidence="1 2">P11</strain>
    </source>
</reference>
<sequence length="121" mass="13805">MIVAYKEGCDYDPNLDYQNYSKVNYQILGFSQTEKNSVQELRKYAPLFNGTKYLESENIHAKVGLLTATSIKTNINTDNLNYEIVDYSEKAIALFGDTKEIKDLLKAMGGKFNPRLIHRGE</sequence>
<protein>
    <submittedName>
        <fullName evidence="1">Uncharacterized protein</fullName>
    </submittedName>
</protein>
<organism evidence="1 2">
    <name type="scientific">Dysgonomonas mossii</name>
    <dbReference type="NCBI Taxonomy" id="163665"/>
    <lineage>
        <taxon>Bacteria</taxon>
        <taxon>Pseudomonadati</taxon>
        <taxon>Bacteroidota</taxon>
        <taxon>Bacteroidia</taxon>
        <taxon>Bacteroidales</taxon>
        <taxon>Dysgonomonadaceae</taxon>
        <taxon>Dysgonomonas</taxon>
    </lineage>
</organism>
<proteinExistence type="predicted"/>
<dbReference type="AlphaFoldDB" id="A0A4Y9IL65"/>
<dbReference type="EMBL" id="SPPK01000004">
    <property type="protein sequence ID" value="TFU88659.1"/>
    <property type="molecule type" value="Genomic_DNA"/>
</dbReference>
<dbReference type="OrthoDB" id="1002654at2"/>
<evidence type="ECO:0000313" key="2">
    <source>
        <dbReference type="Proteomes" id="UP000298285"/>
    </source>
</evidence>
<evidence type="ECO:0000313" key="1">
    <source>
        <dbReference type="EMBL" id="TFU88659.1"/>
    </source>
</evidence>
<accession>A0A4Y9IL65</accession>
<name>A0A4Y9IL65_9BACT</name>